<evidence type="ECO:0000313" key="2">
    <source>
        <dbReference type="EMBL" id="PNW77494.1"/>
    </source>
</evidence>
<feature type="compositionally biased region" description="Basic and acidic residues" evidence="1">
    <location>
        <begin position="17"/>
        <end position="28"/>
    </location>
</feature>
<dbReference type="RefSeq" id="XP_042920165.1">
    <property type="nucleotide sequence ID" value="XM_043066768.1"/>
</dbReference>
<dbReference type="EMBL" id="CM008971">
    <property type="protein sequence ID" value="PNW77494.1"/>
    <property type="molecule type" value="Genomic_DNA"/>
</dbReference>
<evidence type="ECO:0000313" key="3">
    <source>
        <dbReference type="Proteomes" id="UP000006906"/>
    </source>
</evidence>
<sequence>MLTSRQLAEGDALAGARDGEVLPRELQPKVRATAAAPEAALGAVDRPARGGGSAPAATGERELAPMVAGTAAPGQCQYRGPGGAGPAAAAEGAAAGEEVLPGVNGGDGWATLRPFADFPRRGTFRGRGRGLGASRHAGAAAADAAGGPVAASDAGRDGAVQAAAPAAGQ</sequence>
<keyword evidence="3" id="KW-1185">Reference proteome</keyword>
<dbReference type="AlphaFoldDB" id="A0A2K3DAE1"/>
<proteinExistence type="predicted"/>
<organism evidence="2 3">
    <name type="scientific">Chlamydomonas reinhardtii</name>
    <name type="common">Chlamydomonas smithii</name>
    <dbReference type="NCBI Taxonomy" id="3055"/>
    <lineage>
        <taxon>Eukaryota</taxon>
        <taxon>Viridiplantae</taxon>
        <taxon>Chlorophyta</taxon>
        <taxon>core chlorophytes</taxon>
        <taxon>Chlorophyceae</taxon>
        <taxon>CS clade</taxon>
        <taxon>Chlamydomonadales</taxon>
        <taxon>Chlamydomonadaceae</taxon>
        <taxon>Chlamydomonas</taxon>
    </lineage>
</organism>
<dbReference type="GeneID" id="66055022"/>
<dbReference type="Gramene" id="PNW77494">
    <property type="protein sequence ID" value="PNW77494"/>
    <property type="gene ID" value="CHLRE_10g439026v5"/>
</dbReference>
<reference evidence="2 3" key="1">
    <citation type="journal article" date="2007" name="Science">
        <title>The Chlamydomonas genome reveals the evolution of key animal and plant functions.</title>
        <authorList>
            <person name="Merchant S.S."/>
            <person name="Prochnik S.E."/>
            <person name="Vallon O."/>
            <person name="Harris E.H."/>
            <person name="Karpowicz S.J."/>
            <person name="Witman G.B."/>
            <person name="Terry A."/>
            <person name="Salamov A."/>
            <person name="Fritz-Laylin L.K."/>
            <person name="Marechal-Drouard L."/>
            <person name="Marshall W.F."/>
            <person name="Qu L.H."/>
            <person name="Nelson D.R."/>
            <person name="Sanderfoot A.A."/>
            <person name="Spalding M.H."/>
            <person name="Kapitonov V.V."/>
            <person name="Ren Q."/>
            <person name="Ferris P."/>
            <person name="Lindquist E."/>
            <person name="Shapiro H."/>
            <person name="Lucas S.M."/>
            <person name="Grimwood J."/>
            <person name="Schmutz J."/>
            <person name="Cardol P."/>
            <person name="Cerutti H."/>
            <person name="Chanfreau G."/>
            <person name="Chen C.L."/>
            <person name="Cognat V."/>
            <person name="Croft M.T."/>
            <person name="Dent R."/>
            <person name="Dutcher S."/>
            <person name="Fernandez E."/>
            <person name="Fukuzawa H."/>
            <person name="Gonzalez-Ballester D."/>
            <person name="Gonzalez-Halphen D."/>
            <person name="Hallmann A."/>
            <person name="Hanikenne M."/>
            <person name="Hippler M."/>
            <person name="Inwood W."/>
            <person name="Jabbari K."/>
            <person name="Kalanon M."/>
            <person name="Kuras R."/>
            <person name="Lefebvre P.A."/>
            <person name="Lemaire S.D."/>
            <person name="Lobanov A.V."/>
            <person name="Lohr M."/>
            <person name="Manuell A."/>
            <person name="Meier I."/>
            <person name="Mets L."/>
            <person name="Mittag M."/>
            <person name="Mittelmeier T."/>
            <person name="Moroney J.V."/>
            <person name="Moseley J."/>
            <person name="Napoli C."/>
            <person name="Nedelcu A.M."/>
            <person name="Niyogi K."/>
            <person name="Novoselov S.V."/>
            <person name="Paulsen I.T."/>
            <person name="Pazour G."/>
            <person name="Purton S."/>
            <person name="Ral J.P."/>
            <person name="Riano-Pachon D.M."/>
            <person name="Riekhof W."/>
            <person name="Rymarquis L."/>
            <person name="Schroda M."/>
            <person name="Stern D."/>
            <person name="Umen J."/>
            <person name="Willows R."/>
            <person name="Wilson N."/>
            <person name="Zimmer S.L."/>
            <person name="Allmer J."/>
            <person name="Balk J."/>
            <person name="Bisova K."/>
            <person name="Chen C.J."/>
            <person name="Elias M."/>
            <person name="Gendler K."/>
            <person name="Hauser C."/>
            <person name="Lamb M.R."/>
            <person name="Ledford H."/>
            <person name="Long J.C."/>
            <person name="Minagawa J."/>
            <person name="Page M.D."/>
            <person name="Pan J."/>
            <person name="Pootakham W."/>
            <person name="Roje S."/>
            <person name="Rose A."/>
            <person name="Stahlberg E."/>
            <person name="Terauchi A.M."/>
            <person name="Yang P."/>
            <person name="Ball S."/>
            <person name="Bowler C."/>
            <person name="Dieckmann C.L."/>
            <person name="Gladyshev V.N."/>
            <person name="Green P."/>
            <person name="Jorgensen R."/>
            <person name="Mayfield S."/>
            <person name="Mueller-Roeber B."/>
            <person name="Rajamani S."/>
            <person name="Sayre R.T."/>
            <person name="Brokstein P."/>
            <person name="Dubchak I."/>
            <person name="Goodstein D."/>
            <person name="Hornick L."/>
            <person name="Huang Y.W."/>
            <person name="Jhaveri J."/>
            <person name="Luo Y."/>
            <person name="Martinez D."/>
            <person name="Ngau W.C."/>
            <person name="Otillar B."/>
            <person name="Poliakov A."/>
            <person name="Porter A."/>
            <person name="Szajkowski L."/>
            <person name="Werner G."/>
            <person name="Zhou K."/>
            <person name="Grigoriev I.V."/>
            <person name="Rokhsar D.S."/>
            <person name="Grossman A.R."/>
        </authorList>
    </citation>
    <scope>NUCLEOTIDE SEQUENCE [LARGE SCALE GENOMIC DNA]</scope>
    <source>
        <strain evidence="3">CC-503</strain>
    </source>
</reference>
<dbReference type="InParanoid" id="A0A2K3DAE1"/>
<dbReference type="KEGG" id="cre:CHLRE_10g439026v5"/>
<feature type="compositionally biased region" description="Low complexity" evidence="1">
    <location>
        <begin position="32"/>
        <end position="43"/>
    </location>
</feature>
<protein>
    <submittedName>
        <fullName evidence="2">Uncharacterized protein</fullName>
    </submittedName>
</protein>
<gene>
    <name evidence="2" type="ORF">CHLRE_10g439026v5</name>
</gene>
<accession>A0A2K3DAE1</accession>
<feature type="compositionally biased region" description="Low complexity" evidence="1">
    <location>
        <begin position="132"/>
        <end position="156"/>
    </location>
</feature>
<dbReference type="Proteomes" id="UP000006906">
    <property type="component" value="Chromosome 10"/>
</dbReference>
<name>A0A2K3DAE1_CHLRE</name>
<feature type="region of interest" description="Disordered" evidence="1">
    <location>
        <begin position="126"/>
        <end position="156"/>
    </location>
</feature>
<evidence type="ECO:0000256" key="1">
    <source>
        <dbReference type="SAM" id="MobiDB-lite"/>
    </source>
</evidence>
<feature type="region of interest" description="Disordered" evidence="1">
    <location>
        <begin position="1"/>
        <end position="68"/>
    </location>
</feature>